<dbReference type="RefSeq" id="WP_102154741.1">
    <property type="nucleotide sequence ID" value="NZ_CP061510.1"/>
</dbReference>
<evidence type="ECO:0000313" key="4">
    <source>
        <dbReference type="Proteomes" id="UP000663637"/>
    </source>
</evidence>
<dbReference type="SMART" id="SM00972">
    <property type="entry name" value="SCPU"/>
    <property type="match status" value="1"/>
</dbReference>
<dbReference type="Proteomes" id="UP000663637">
    <property type="component" value="Chromosome"/>
</dbReference>
<keyword evidence="3" id="KW-0946">Virion</keyword>
<dbReference type="EMBL" id="CP061510">
    <property type="protein sequence ID" value="QSB45073.1"/>
    <property type="molecule type" value="Genomic_DNA"/>
</dbReference>
<evidence type="ECO:0000259" key="2">
    <source>
        <dbReference type="Pfam" id="PF05229"/>
    </source>
</evidence>
<dbReference type="PANTHER" id="PTHR37089">
    <property type="entry name" value="PROTEIN U-RELATED"/>
    <property type="match status" value="1"/>
</dbReference>
<accession>A0ABX7KB21</accession>
<proteinExistence type="predicted"/>
<dbReference type="InterPro" id="IPR053167">
    <property type="entry name" value="Spore_coat_component"/>
</dbReference>
<feature type="signal peptide" evidence="1">
    <location>
        <begin position="1"/>
        <end position="21"/>
    </location>
</feature>
<organism evidence="3 4">
    <name type="scientific">Tsuneonella flava</name>
    <dbReference type="NCBI Taxonomy" id="2055955"/>
    <lineage>
        <taxon>Bacteria</taxon>
        <taxon>Pseudomonadati</taxon>
        <taxon>Pseudomonadota</taxon>
        <taxon>Alphaproteobacteria</taxon>
        <taxon>Sphingomonadales</taxon>
        <taxon>Erythrobacteraceae</taxon>
        <taxon>Tsuneonella</taxon>
    </lineage>
</organism>
<evidence type="ECO:0000256" key="1">
    <source>
        <dbReference type="SAM" id="SignalP"/>
    </source>
</evidence>
<gene>
    <name evidence="3" type="ORF">IDJ81_02645</name>
</gene>
<keyword evidence="4" id="KW-1185">Reference proteome</keyword>
<reference evidence="3 4" key="1">
    <citation type="submission" date="2020-09" db="EMBL/GenBank/DDBJ databases">
        <title>Complete genome sequence of altererythrobacter flavus SS-21NJ, isolated from Dongying oil sludge in Shandong province.</title>
        <authorList>
            <person name="Sun S."/>
            <person name="Zhang Z."/>
        </authorList>
    </citation>
    <scope>NUCLEOTIDE SEQUENCE [LARGE SCALE GENOMIC DNA]</scope>
    <source>
        <strain evidence="3 4">SS-21NJ</strain>
    </source>
</reference>
<feature type="chain" id="PRO_5045659096" evidence="1">
    <location>
        <begin position="22"/>
        <end position="157"/>
    </location>
</feature>
<dbReference type="InterPro" id="IPR007893">
    <property type="entry name" value="Spore_coat_U/FanG"/>
</dbReference>
<keyword evidence="1" id="KW-0732">Signal</keyword>
<evidence type="ECO:0000313" key="3">
    <source>
        <dbReference type="EMBL" id="QSB45073.1"/>
    </source>
</evidence>
<feature type="domain" description="Spore coat protein U/FanG" evidence="2">
    <location>
        <begin position="24"/>
        <end position="154"/>
    </location>
</feature>
<protein>
    <submittedName>
        <fullName evidence="3">Spore coat protein U domain-containing protein</fullName>
    </submittedName>
</protein>
<sequence>MRKIAIVLAASAAVVATPALAQTATGTVEVSLNVSSACSVTAEPLSFGSVTALDAAIDASSPTTVKCTPNANYTVNVGYGSNAGAGTVRKLKSSAGDEVSYALYTDATRTTEWTPTSGRTGVGNGSDQSMTIYGRVPSQAAVPAGNYTDSVVVTVTY</sequence>
<name>A0ABX7KB21_9SPHN</name>
<keyword evidence="3" id="KW-0167">Capsid protein</keyword>
<dbReference type="Pfam" id="PF05229">
    <property type="entry name" value="SCPU"/>
    <property type="match status" value="1"/>
</dbReference>